<gene>
    <name evidence="3" type="ORF">DSM25559_5174</name>
</gene>
<evidence type="ECO:0000313" key="3">
    <source>
        <dbReference type="EMBL" id="SCX35832.1"/>
    </source>
</evidence>
<dbReference type="Gene3D" id="1.20.58.430">
    <property type="entry name" value="Type IV secretion system, VirB5-domain"/>
    <property type="match status" value="1"/>
</dbReference>
<name>A0A1R3U354_9HYPH</name>
<accession>A0A1R3U354</accession>
<dbReference type="Proteomes" id="UP000187891">
    <property type="component" value="Unassembled WGS sequence"/>
</dbReference>
<dbReference type="EMBL" id="FMUE01000024">
    <property type="protein sequence ID" value="SCX35832.1"/>
    <property type="molecule type" value="Genomic_DNA"/>
</dbReference>
<feature type="compositionally biased region" description="Basic and acidic residues" evidence="1">
    <location>
        <begin position="204"/>
        <end position="218"/>
    </location>
</feature>
<evidence type="ECO:0000256" key="2">
    <source>
        <dbReference type="SAM" id="SignalP"/>
    </source>
</evidence>
<feature type="chain" id="PRO_5012051479" evidence="2">
    <location>
        <begin position="27"/>
        <end position="230"/>
    </location>
</feature>
<sequence>MRFRRHKIAGAAALAIGLTGTLPASAQVAVVDFRAIAQAIEQVRQLQSQLTQLQQTYAAIAHLPRNELNRLARQFDTSQFRNPLGTSSASIGGMLDGSGSLAAGAQGYLDRNRVYAPPGQDFQATQMGRNANSIANAQAIAAQLYQSAASHIQTLQGLEGELASAPDAKAIADLQARLTMEQASFQGQQLQAQSLAMWQAAQERNQDQRNDEVRRKQVDNLIEQAKAHGG</sequence>
<keyword evidence="2" id="KW-0732">Signal</keyword>
<dbReference type="SUPFAM" id="SSF101082">
    <property type="entry name" value="Typo IV secretion system protein TraC"/>
    <property type="match status" value="1"/>
</dbReference>
<dbReference type="RefSeq" id="WP_077123052.1">
    <property type="nucleotide sequence ID" value="NZ_FMUE01000024.1"/>
</dbReference>
<dbReference type="Pfam" id="PF07996">
    <property type="entry name" value="T4SS"/>
    <property type="match status" value="1"/>
</dbReference>
<feature type="region of interest" description="Disordered" evidence="1">
    <location>
        <begin position="202"/>
        <end position="230"/>
    </location>
</feature>
<dbReference type="AlphaFoldDB" id="A0A1R3U354"/>
<organism evidence="3 4">
    <name type="scientific">Agrobacterium rosae</name>
    <dbReference type="NCBI Taxonomy" id="1972867"/>
    <lineage>
        <taxon>Bacteria</taxon>
        <taxon>Pseudomonadati</taxon>
        <taxon>Pseudomonadota</taxon>
        <taxon>Alphaproteobacteria</taxon>
        <taxon>Hyphomicrobiales</taxon>
        <taxon>Rhizobiaceae</taxon>
        <taxon>Rhizobium/Agrobacterium group</taxon>
        <taxon>Agrobacterium</taxon>
    </lineage>
</organism>
<dbReference type="InterPro" id="IPR014158">
    <property type="entry name" value="T4SS_VirB5"/>
</dbReference>
<feature type="signal peptide" evidence="2">
    <location>
        <begin position="1"/>
        <end position="26"/>
    </location>
</feature>
<proteinExistence type="predicted"/>
<protein>
    <submittedName>
        <fullName evidence="3">P-type DNA transfer protein VirB5</fullName>
    </submittedName>
</protein>
<reference evidence="4" key="1">
    <citation type="submission" date="2016-10" db="EMBL/GenBank/DDBJ databases">
        <authorList>
            <person name="Wibberg D."/>
        </authorList>
    </citation>
    <scope>NUCLEOTIDE SEQUENCE [LARGE SCALE GENOMIC DNA]</scope>
</reference>
<evidence type="ECO:0000256" key="1">
    <source>
        <dbReference type="SAM" id="MobiDB-lite"/>
    </source>
</evidence>
<dbReference type="InterPro" id="IPR023220">
    <property type="entry name" value="T4SS_VirB5-domain"/>
</dbReference>
<evidence type="ECO:0000313" key="4">
    <source>
        <dbReference type="Proteomes" id="UP000187891"/>
    </source>
</evidence>
<dbReference type="STRING" id="1907666.DSM25559_5174"/>